<keyword evidence="7" id="KW-1185">Reference proteome</keyword>
<reference evidence="7" key="1">
    <citation type="submission" date="2018-05" db="EMBL/GenBank/DDBJ databases">
        <authorList>
            <person name="Du Z."/>
            <person name="Wang X."/>
        </authorList>
    </citation>
    <scope>NUCLEOTIDE SEQUENCE [LARGE SCALE GENOMIC DNA]</scope>
    <source>
        <strain evidence="7">CQN31</strain>
    </source>
</reference>
<evidence type="ECO:0000313" key="6">
    <source>
        <dbReference type="EMBL" id="PWS37096.1"/>
    </source>
</evidence>
<dbReference type="RefSeq" id="WP_109870206.1">
    <property type="nucleotide sequence ID" value="NZ_QGNA01000002.1"/>
</dbReference>
<keyword evidence="2" id="KW-0285">Flavoprotein</keyword>
<dbReference type="PANTHER" id="PTHR42913">
    <property type="entry name" value="APOPTOSIS-INDUCING FACTOR 1"/>
    <property type="match status" value="1"/>
</dbReference>
<evidence type="ECO:0000256" key="2">
    <source>
        <dbReference type="ARBA" id="ARBA00022630"/>
    </source>
</evidence>
<evidence type="ECO:0000259" key="5">
    <source>
        <dbReference type="Pfam" id="PF07992"/>
    </source>
</evidence>
<protein>
    <submittedName>
        <fullName evidence="6">Pyridine nucleotide-disulfide oxidoreductase</fullName>
    </submittedName>
</protein>
<dbReference type="NCBIfam" id="TIGR03169">
    <property type="entry name" value="Nterm_to_SelD"/>
    <property type="match status" value="1"/>
</dbReference>
<dbReference type="GO" id="GO:0003955">
    <property type="term" value="F:NAD(P)H dehydrogenase (quinone) activity"/>
    <property type="evidence" value="ECO:0007669"/>
    <property type="project" value="TreeGrafter"/>
</dbReference>
<dbReference type="OrthoDB" id="9767928at2"/>
<name>A0A317FHS0_9PROT</name>
<dbReference type="Gene3D" id="3.50.50.100">
    <property type="match status" value="1"/>
</dbReference>
<dbReference type="GO" id="GO:0019646">
    <property type="term" value="P:aerobic electron transport chain"/>
    <property type="evidence" value="ECO:0007669"/>
    <property type="project" value="TreeGrafter"/>
</dbReference>
<feature type="domain" description="FAD/NAD(P)-binding" evidence="5">
    <location>
        <begin position="6"/>
        <end position="292"/>
    </location>
</feature>
<dbReference type="SUPFAM" id="SSF51905">
    <property type="entry name" value="FAD/NAD(P)-binding domain"/>
    <property type="match status" value="2"/>
</dbReference>
<dbReference type="PANTHER" id="PTHR42913:SF9">
    <property type="entry name" value="SLR1591 PROTEIN"/>
    <property type="match status" value="1"/>
</dbReference>
<dbReference type="Pfam" id="PF07992">
    <property type="entry name" value="Pyr_redox_2"/>
    <property type="match status" value="1"/>
</dbReference>
<gene>
    <name evidence="6" type="ORF">DFH01_09480</name>
</gene>
<organism evidence="6 7">
    <name type="scientific">Falsiroseomonas bella</name>
    <dbReference type="NCBI Taxonomy" id="2184016"/>
    <lineage>
        <taxon>Bacteria</taxon>
        <taxon>Pseudomonadati</taxon>
        <taxon>Pseudomonadota</taxon>
        <taxon>Alphaproteobacteria</taxon>
        <taxon>Acetobacterales</taxon>
        <taxon>Roseomonadaceae</taxon>
        <taxon>Falsiroseomonas</taxon>
    </lineage>
</organism>
<comment type="cofactor">
    <cofactor evidence="1">
        <name>FAD</name>
        <dbReference type="ChEBI" id="CHEBI:57692"/>
    </cofactor>
</comment>
<dbReference type="Proteomes" id="UP000245765">
    <property type="component" value="Unassembled WGS sequence"/>
</dbReference>
<dbReference type="InterPro" id="IPR017584">
    <property type="entry name" value="Pyridine_nucleo_diS_OxRdtase_N"/>
</dbReference>
<proteinExistence type="predicted"/>
<keyword evidence="4" id="KW-0560">Oxidoreductase</keyword>
<dbReference type="PRINTS" id="PR00469">
    <property type="entry name" value="PNDRDTASEII"/>
</dbReference>
<dbReference type="PRINTS" id="PR00368">
    <property type="entry name" value="FADPNR"/>
</dbReference>
<evidence type="ECO:0000256" key="4">
    <source>
        <dbReference type="ARBA" id="ARBA00023002"/>
    </source>
</evidence>
<dbReference type="InterPro" id="IPR036188">
    <property type="entry name" value="FAD/NAD-bd_sf"/>
</dbReference>
<evidence type="ECO:0000256" key="1">
    <source>
        <dbReference type="ARBA" id="ARBA00001974"/>
    </source>
</evidence>
<dbReference type="InterPro" id="IPR023753">
    <property type="entry name" value="FAD/NAD-binding_dom"/>
</dbReference>
<dbReference type="EMBL" id="QGNA01000002">
    <property type="protein sequence ID" value="PWS37096.1"/>
    <property type="molecule type" value="Genomic_DNA"/>
</dbReference>
<evidence type="ECO:0000256" key="3">
    <source>
        <dbReference type="ARBA" id="ARBA00022827"/>
    </source>
</evidence>
<keyword evidence="3" id="KW-0274">FAD</keyword>
<accession>A0A317FHS0</accession>
<dbReference type="InterPro" id="IPR051169">
    <property type="entry name" value="NADH-Q_oxidoreductase"/>
</dbReference>
<sequence>MTERNLVLAGGGHAHVEVLRQLAARPIAGWRVVLVTREVFSPYSGMLPGVAAGLYRPEQALIDTRALAARAGATLVVDRVTGLDPDARLLRRAEGAPLPYDLLSIDTGATPDTSRVPGAAEHAVPLKPIDSLLARLDGLFAQAEGGQTVAVVGGGAAGCEMALAMAARLGPRGVRVVLVAGVGGVLPRLPEPAVRRMTQALAERGVTLRAGEDVAQVTATALHFAKAPPVAADVVLWATGAAAAPWLEESGLRRDARGFMLVESTLQAVNRPEVFAAGDVASLLPEPLPKAGVFAVRQGPVLAQNLRAAAEGRSLTRYEPQKDWLVLLSLGDGRAIGTRNGLVFSGRWVWWWKDWIDRRFMARYQGAAS</sequence>
<dbReference type="AlphaFoldDB" id="A0A317FHS0"/>
<comment type="caution">
    <text evidence="6">The sequence shown here is derived from an EMBL/GenBank/DDBJ whole genome shotgun (WGS) entry which is preliminary data.</text>
</comment>
<evidence type="ECO:0000313" key="7">
    <source>
        <dbReference type="Proteomes" id="UP000245765"/>
    </source>
</evidence>